<dbReference type="GO" id="GO:0005506">
    <property type="term" value="F:iron ion binding"/>
    <property type="evidence" value="ECO:0007669"/>
    <property type="project" value="InterPro"/>
</dbReference>
<dbReference type="Pfam" id="PF00067">
    <property type="entry name" value="p450"/>
    <property type="match status" value="1"/>
</dbReference>
<accession>A0A1Y2H662</accession>
<evidence type="ECO:0000313" key="2">
    <source>
        <dbReference type="Proteomes" id="UP000193411"/>
    </source>
</evidence>
<evidence type="ECO:0000313" key="1">
    <source>
        <dbReference type="EMBL" id="ORZ29995.1"/>
    </source>
</evidence>
<dbReference type="Proteomes" id="UP000193411">
    <property type="component" value="Unassembled WGS sequence"/>
</dbReference>
<dbReference type="SUPFAM" id="SSF48264">
    <property type="entry name" value="Cytochrome P450"/>
    <property type="match status" value="1"/>
</dbReference>
<dbReference type="GO" id="GO:0020037">
    <property type="term" value="F:heme binding"/>
    <property type="evidence" value="ECO:0007669"/>
    <property type="project" value="InterPro"/>
</dbReference>
<name>A0A1Y2H662_9FUNG</name>
<dbReference type="Gene3D" id="1.10.630.10">
    <property type="entry name" value="Cytochrome P450"/>
    <property type="match status" value="1"/>
</dbReference>
<protein>
    <recommendedName>
        <fullName evidence="3">Cytochrome P450</fullName>
    </recommendedName>
</protein>
<dbReference type="InterPro" id="IPR036396">
    <property type="entry name" value="Cyt_P450_sf"/>
</dbReference>
<dbReference type="AlphaFoldDB" id="A0A1Y2H662"/>
<evidence type="ECO:0008006" key="3">
    <source>
        <dbReference type="Google" id="ProtNLM"/>
    </source>
</evidence>
<dbReference type="STRING" id="765915.A0A1Y2H662"/>
<dbReference type="InterPro" id="IPR001128">
    <property type="entry name" value="Cyt_P450"/>
</dbReference>
<dbReference type="EMBL" id="MCFL01000113">
    <property type="protein sequence ID" value="ORZ29995.1"/>
    <property type="molecule type" value="Genomic_DNA"/>
</dbReference>
<proteinExistence type="predicted"/>
<keyword evidence="2" id="KW-1185">Reference proteome</keyword>
<organism evidence="1 2">
    <name type="scientific">Catenaria anguillulae PL171</name>
    <dbReference type="NCBI Taxonomy" id="765915"/>
    <lineage>
        <taxon>Eukaryota</taxon>
        <taxon>Fungi</taxon>
        <taxon>Fungi incertae sedis</taxon>
        <taxon>Blastocladiomycota</taxon>
        <taxon>Blastocladiomycetes</taxon>
        <taxon>Blastocladiales</taxon>
        <taxon>Catenariaceae</taxon>
        <taxon>Catenaria</taxon>
    </lineage>
</organism>
<comment type="caution">
    <text evidence="1">The sequence shown here is derived from an EMBL/GenBank/DDBJ whole genome shotgun (WGS) entry which is preliminary data.</text>
</comment>
<sequence>MGHVVLWRMGSHGGKPDGYEDLLTEHQTYEKFDFAEQGMDYGSEWFGKTSIVFSKTEQWKRHRRSINPSFRRGWSTDLFAVPGHALLAKLDTHAASNDPIPIADYMQRITLDALSLGAFGHNLDSINNPHSDVVTLYHRLIAVTTDATQMFLASPLIRWAVPRQRQYLKDARV</sequence>
<dbReference type="GO" id="GO:0016705">
    <property type="term" value="F:oxidoreductase activity, acting on paired donors, with incorporation or reduction of molecular oxygen"/>
    <property type="evidence" value="ECO:0007669"/>
    <property type="project" value="InterPro"/>
</dbReference>
<dbReference type="GO" id="GO:0004497">
    <property type="term" value="F:monooxygenase activity"/>
    <property type="evidence" value="ECO:0007669"/>
    <property type="project" value="InterPro"/>
</dbReference>
<gene>
    <name evidence="1" type="ORF">BCR44DRAFT_1029971</name>
</gene>
<dbReference type="OrthoDB" id="1470350at2759"/>
<reference evidence="1 2" key="1">
    <citation type="submission" date="2016-07" db="EMBL/GenBank/DDBJ databases">
        <title>Pervasive Adenine N6-methylation of Active Genes in Fungi.</title>
        <authorList>
            <consortium name="DOE Joint Genome Institute"/>
            <person name="Mondo S.J."/>
            <person name="Dannebaum R.O."/>
            <person name="Kuo R.C."/>
            <person name="Labutti K."/>
            <person name="Haridas S."/>
            <person name="Kuo A."/>
            <person name="Salamov A."/>
            <person name="Ahrendt S.R."/>
            <person name="Lipzen A."/>
            <person name="Sullivan W."/>
            <person name="Andreopoulos W.B."/>
            <person name="Clum A."/>
            <person name="Lindquist E."/>
            <person name="Daum C."/>
            <person name="Ramamoorthy G.K."/>
            <person name="Gryganskyi A."/>
            <person name="Culley D."/>
            <person name="Magnuson J.K."/>
            <person name="James T.Y."/>
            <person name="O'Malley M.A."/>
            <person name="Stajich J.E."/>
            <person name="Spatafora J.W."/>
            <person name="Visel A."/>
            <person name="Grigoriev I.V."/>
        </authorList>
    </citation>
    <scope>NUCLEOTIDE SEQUENCE [LARGE SCALE GENOMIC DNA]</scope>
    <source>
        <strain evidence="1 2">PL171</strain>
    </source>
</reference>